<sequence length="443" mass="46437">MAALAGDGPAAAAAAPGSSAGVAATTAAGAGAAQPAGSEGGDLVALISAEGHVPLSVESLVRGEGPLDVLLLLLLLLRKHISRLGDQRRSFLTYVIQLVERSGDPALLHVILAIAREWVLDPKEAFPTIKEKATLMSAMMSFVHGSAPANDNASRTSVRASASTAAVGAPTAAGAMGDSGDPFALLERKYLSLVLEVYNDPRFTRSEMTMRLEQAFLSGMQSEDSEMRGRFLETFDANMPPSLPVRLNYLLETQSWESVSSTFWLQQCVPLLLASVHQRAGAGPGPRAGPGPGPGTTSATPEAVASPDSAMDVDAGPADAGSMPHRPDRGAGASGGVSGIVGPLTRMVLLDTAFAYQTWVTLFPLLWSNIGSKERHDLNSGAIRLLAKPYHQVQAAARPNVVQALLDGFCACSPLPRLPPQLVRYLGQTYGAWHSALALLEHR</sequence>
<proteinExistence type="predicted"/>
<dbReference type="EMBL" id="JANBUN010002756">
    <property type="protein sequence ID" value="KAJ2793765.1"/>
    <property type="molecule type" value="Genomic_DNA"/>
</dbReference>
<accession>A0ACC1KR85</accession>
<protein>
    <submittedName>
        <fullName evidence="1">Transcription-associated protein 1</fullName>
    </submittedName>
</protein>
<organism evidence="1 2">
    <name type="scientific">Coemansia helicoidea</name>
    <dbReference type="NCBI Taxonomy" id="1286919"/>
    <lineage>
        <taxon>Eukaryota</taxon>
        <taxon>Fungi</taxon>
        <taxon>Fungi incertae sedis</taxon>
        <taxon>Zoopagomycota</taxon>
        <taxon>Kickxellomycotina</taxon>
        <taxon>Kickxellomycetes</taxon>
        <taxon>Kickxellales</taxon>
        <taxon>Kickxellaceae</taxon>
        <taxon>Coemansia</taxon>
    </lineage>
</organism>
<feature type="non-terminal residue" evidence="1">
    <location>
        <position position="443"/>
    </location>
</feature>
<name>A0ACC1KR85_9FUNG</name>
<evidence type="ECO:0000313" key="1">
    <source>
        <dbReference type="EMBL" id="KAJ2793765.1"/>
    </source>
</evidence>
<comment type="caution">
    <text evidence="1">The sequence shown here is derived from an EMBL/GenBank/DDBJ whole genome shotgun (WGS) entry which is preliminary data.</text>
</comment>
<keyword evidence="2" id="KW-1185">Reference proteome</keyword>
<gene>
    <name evidence="1" type="primary">TRA1_5</name>
    <name evidence="1" type="ORF">H4R21_005764</name>
</gene>
<dbReference type="Proteomes" id="UP001140087">
    <property type="component" value="Unassembled WGS sequence"/>
</dbReference>
<reference evidence="1" key="1">
    <citation type="submission" date="2022-07" db="EMBL/GenBank/DDBJ databases">
        <title>Phylogenomic reconstructions and comparative analyses of Kickxellomycotina fungi.</title>
        <authorList>
            <person name="Reynolds N.K."/>
            <person name="Stajich J.E."/>
            <person name="Barry K."/>
            <person name="Grigoriev I.V."/>
            <person name="Crous P."/>
            <person name="Smith M.E."/>
        </authorList>
    </citation>
    <scope>NUCLEOTIDE SEQUENCE</scope>
    <source>
        <strain evidence="1">BCRC 34780</strain>
    </source>
</reference>
<evidence type="ECO:0000313" key="2">
    <source>
        <dbReference type="Proteomes" id="UP001140087"/>
    </source>
</evidence>